<feature type="non-terminal residue" evidence="5">
    <location>
        <position position="1"/>
    </location>
</feature>
<gene>
    <name evidence="5" type="ORF">K461DRAFT_210656</name>
</gene>
<dbReference type="InterPro" id="IPR036322">
    <property type="entry name" value="WD40_repeat_dom_sf"/>
</dbReference>
<dbReference type="PANTHER" id="PTHR44019">
    <property type="entry name" value="WD REPEAT-CONTAINING PROTEIN 55"/>
    <property type="match status" value="1"/>
</dbReference>
<dbReference type="AlphaFoldDB" id="A0A9P4J1V7"/>
<dbReference type="SUPFAM" id="SSF52540">
    <property type="entry name" value="P-loop containing nucleoside triphosphate hydrolases"/>
    <property type="match status" value="1"/>
</dbReference>
<feature type="repeat" description="WD" evidence="3">
    <location>
        <begin position="946"/>
        <end position="982"/>
    </location>
</feature>
<dbReference type="InterPro" id="IPR007111">
    <property type="entry name" value="NACHT_NTPase"/>
</dbReference>
<dbReference type="InterPro" id="IPR015943">
    <property type="entry name" value="WD40/YVTN_repeat-like_dom_sf"/>
</dbReference>
<feature type="non-terminal residue" evidence="5">
    <location>
        <position position="982"/>
    </location>
</feature>
<dbReference type="PRINTS" id="PR00320">
    <property type="entry name" value="GPROTEINBRPT"/>
</dbReference>
<feature type="domain" description="NACHT" evidence="4">
    <location>
        <begin position="46"/>
        <end position="195"/>
    </location>
</feature>
<dbReference type="Gene3D" id="2.130.10.10">
    <property type="entry name" value="YVTN repeat-like/Quinoprotein amine dehydrogenase"/>
    <property type="match status" value="3"/>
</dbReference>
<dbReference type="OrthoDB" id="674604at2759"/>
<keyword evidence="6" id="KW-1185">Reference proteome</keyword>
<dbReference type="InterPro" id="IPR001680">
    <property type="entry name" value="WD40_rpt"/>
</dbReference>
<protein>
    <submittedName>
        <fullName evidence="5">WD40 repeat-like protein</fullName>
    </submittedName>
</protein>
<keyword evidence="1 3" id="KW-0853">WD repeat</keyword>
<organism evidence="5 6">
    <name type="scientific">Myriangium duriaei CBS 260.36</name>
    <dbReference type="NCBI Taxonomy" id="1168546"/>
    <lineage>
        <taxon>Eukaryota</taxon>
        <taxon>Fungi</taxon>
        <taxon>Dikarya</taxon>
        <taxon>Ascomycota</taxon>
        <taxon>Pezizomycotina</taxon>
        <taxon>Dothideomycetes</taxon>
        <taxon>Dothideomycetidae</taxon>
        <taxon>Myriangiales</taxon>
        <taxon>Myriangiaceae</taxon>
        <taxon>Myriangium</taxon>
    </lineage>
</organism>
<dbReference type="InterPro" id="IPR011047">
    <property type="entry name" value="Quinoprotein_ADH-like_sf"/>
</dbReference>
<accession>A0A9P4J1V7</accession>
<keyword evidence="2" id="KW-0677">Repeat</keyword>
<dbReference type="PROSITE" id="PS00678">
    <property type="entry name" value="WD_REPEATS_1"/>
    <property type="match status" value="5"/>
</dbReference>
<dbReference type="Gene3D" id="3.40.50.300">
    <property type="entry name" value="P-loop containing nucleotide triphosphate hydrolases"/>
    <property type="match status" value="1"/>
</dbReference>
<dbReference type="PANTHER" id="PTHR44019:SF8">
    <property type="entry name" value="POC1 CENTRIOLAR PROTEIN HOMOLOG"/>
    <property type="match status" value="1"/>
</dbReference>
<dbReference type="PROSITE" id="PS50082">
    <property type="entry name" value="WD_REPEATS_2"/>
    <property type="match status" value="6"/>
</dbReference>
<feature type="repeat" description="WD" evidence="3">
    <location>
        <begin position="860"/>
        <end position="894"/>
    </location>
</feature>
<name>A0A9P4J1V7_9PEZI</name>
<dbReference type="Proteomes" id="UP000799439">
    <property type="component" value="Unassembled WGS sequence"/>
</dbReference>
<feature type="repeat" description="WD" evidence="3">
    <location>
        <begin position="598"/>
        <end position="639"/>
    </location>
</feature>
<dbReference type="InterPro" id="IPR019775">
    <property type="entry name" value="WD40_repeat_CS"/>
</dbReference>
<feature type="repeat" description="WD" evidence="3">
    <location>
        <begin position="655"/>
        <end position="686"/>
    </location>
</feature>
<dbReference type="InterPro" id="IPR056884">
    <property type="entry name" value="NPHP3-like_N"/>
</dbReference>
<evidence type="ECO:0000256" key="3">
    <source>
        <dbReference type="PROSITE-ProRule" id="PRU00221"/>
    </source>
</evidence>
<dbReference type="SMART" id="SM00320">
    <property type="entry name" value="WD40"/>
    <property type="match status" value="8"/>
</dbReference>
<proteinExistence type="predicted"/>
<comment type="caution">
    <text evidence="5">The sequence shown here is derived from an EMBL/GenBank/DDBJ whole genome shotgun (WGS) entry which is preliminary data.</text>
</comment>
<feature type="repeat" description="WD" evidence="3">
    <location>
        <begin position="905"/>
        <end position="946"/>
    </location>
</feature>
<evidence type="ECO:0000259" key="4">
    <source>
        <dbReference type="PROSITE" id="PS50837"/>
    </source>
</evidence>
<dbReference type="PROSITE" id="PS50294">
    <property type="entry name" value="WD_REPEATS_REGION"/>
    <property type="match status" value="5"/>
</dbReference>
<evidence type="ECO:0000313" key="6">
    <source>
        <dbReference type="Proteomes" id="UP000799439"/>
    </source>
</evidence>
<dbReference type="PROSITE" id="PS50837">
    <property type="entry name" value="NACHT"/>
    <property type="match status" value="1"/>
</dbReference>
<dbReference type="EMBL" id="ML996089">
    <property type="protein sequence ID" value="KAF2150889.1"/>
    <property type="molecule type" value="Genomic_DNA"/>
</dbReference>
<feature type="repeat" description="WD" evidence="3">
    <location>
        <begin position="818"/>
        <end position="859"/>
    </location>
</feature>
<dbReference type="InterPro" id="IPR027417">
    <property type="entry name" value="P-loop_NTPase"/>
</dbReference>
<dbReference type="InterPro" id="IPR020472">
    <property type="entry name" value="WD40_PAC1"/>
</dbReference>
<dbReference type="CDD" id="cd00200">
    <property type="entry name" value="WD40"/>
    <property type="match status" value="1"/>
</dbReference>
<reference evidence="5" key="1">
    <citation type="journal article" date="2020" name="Stud. Mycol.">
        <title>101 Dothideomycetes genomes: a test case for predicting lifestyles and emergence of pathogens.</title>
        <authorList>
            <person name="Haridas S."/>
            <person name="Albert R."/>
            <person name="Binder M."/>
            <person name="Bloem J."/>
            <person name="Labutti K."/>
            <person name="Salamov A."/>
            <person name="Andreopoulos B."/>
            <person name="Baker S."/>
            <person name="Barry K."/>
            <person name="Bills G."/>
            <person name="Bluhm B."/>
            <person name="Cannon C."/>
            <person name="Castanera R."/>
            <person name="Culley D."/>
            <person name="Daum C."/>
            <person name="Ezra D."/>
            <person name="Gonzalez J."/>
            <person name="Henrissat B."/>
            <person name="Kuo A."/>
            <person name="Liang C."/>
            <person name="Lipzen A."/>
            <person name="Lutzoni F."/>
            <person name="Magnuson J."/>
            <person name="Mondo S."/>
            <person name="Nolan M."/>
            <person name="Ohm R."/>
            <person name="Pangilinan J."/>
            <person name="Park H.-J."/>
            <person name="Ramirez L."/>
            <person name="Alfaro M."/>
            <person name="Sun H."/>
            <person name="Tritt A."/>
            <person name="Yoshinaga Y."/>
            <person name="Zwiers L.-H."/>
            <person name="Turgeon B."/>
            <person name="Goodwin S."/>
            <person name="Spatafora J."/>
            <person name="Crous P."/>
            <person name="Grigoriev I."/>
        </authorList>
    </citation>
    <scope>NUCLEOTIDE SEQUENCE</scope>
    <source>
        <strain evidence="5">CBS 260.36</strain>
    </source>
</reference>
<evidence type="ECO:0000256" key="2">
    <source>
        <dbReference type="ARBA" id="ARBA00022737"/>
    </source>
</evidence>
<dbReference type="Pfam" id="PF00400">
    <property type="entry name" value="WD40"/>
    <property type="match status" value="6"/>
</dbReference>
<evidence type="ECO:0000313" key="5">
    <source>
        <dbReference type="EMBL" id="KAF2150889.1"/>
    </source>
</evidence>
<dbReference type="InterPro" id="IPR050505">
    <property type="entry name" value="WDR55/POC1"/>
</dbReference>
<dbReference type="Pfam" id="PF24883">
    <property type="entry name" value="NPHP3_N"/>
    <property type="match status" value="1"/>
</dbReference>
<dbReference type="SUPFAM" id="SSF50998">
    <property type="entry name" value="Quinoprotein alcohol dehydrogenase-like"/>
    <property type="match status" value="1"/>
</dbReference>
<dbReference type="SUPFAM" id="SSF50978">
    <property type="entry name" value="WD40 repeat-like"/>
    <property type="match status" value="1"/>
</dbReference>
<sequence length="982" mass="109556">LDRLLPVQEAVFDSYAESHSALCLENTRTELLQRIYEWTLDPDGKCIYWLSGMAGTGKSTISRTVARRLDENGQLAATFFLKRGEGARSDAKRLFPTLAGQLALRMPGVAASIVEALKGDPSLASKALRQQFSKLINDPICALQQIQPGGQPFIVIIDALDECDNTTDVRTIIKLFDHFHHSGLFRLRVLVTSRPEVPMQEEFRRLSSSIYHDVILQDVTQSSIEHDITLFYHAELRTWSTGLASTRPDLRLPPDWPSDGELRALVQLTVPLFISASTACRYIKEYRRGLPDDRLKTLLSQKHQSRATLLESTYKPVIDQVISGFDDDDRAEVQVDYHKVIGTIMSAFEPVSILSISEIHRIGQHDIVLILESLHSVLDVPNDSWKPIRPFHLSLHDYLVSPLQRDKWFWIDESNAHKILASRCIELLSSPTALRRDLCDVESPGTLRSDVNSSVVGQKIPAYVAYACRFWIPHLQKSGRSIHHNDKVHQFLVTNFLFWVEALCWLGSIGDGLIMLQTLLSLVHKDFTELWNFLSDACRFLRHNCAVLNVSPLQIYSSCLIFAPQDSIIKAMFICQISEDFIVHATVGATWGPELQKLEGNDQAASCVAFSPDGKTLAAGLIDGTIRTWNVTTGLRCQTLGATLDQADEYDRLEIIFSPNGSQLVSSSLDKKIRFWDLSTGLVVMQLDGDGDTQANPSIAFSRDGKMLALALAQGRKVRKIHLYDTSTGFHLRTFTLKDRFLLSFAFSPENKLLTFSMTEFALSLYDASTDNEIRELKDCGSTLNWSIFSPDADMIATICRLSVISIWHIQTGGVLRIERHTPPIGSIQFSPNSKMLASASKDFSVRLWDTSTGRSLGKIKGHASSITSLAFGPDGEMLASASEDGTVHLWDLSILSKRANFRQHEPQHADISSIAISCNGDMLAIASRDGLALIWHISSGVMLRKLSHTPAVSACGFAHDDRILVTASFDFYIRLWDVTLG</sequence>
<evidence type="ECO:0000256" key="1">
    <source>
        <dbReference type="ARBA" id="ARBA00022574"/>
    </source>
</evidence>